<dbReference type="AlphaFoldDB" id="A0A0G4M3N3"/>
<dbReference type="STRING" id="100787.A0A0G4M3N3"/>
<dbReference type="Proteomes" id="UP000044602">
    <property type="component" value="Unassembled WGS sequence"/>
</dbReference>
<sequence>MGTLFYLKQGGQQDFGLFPPNGSIAYSLVTDPIIWQGSQKYDASDARCFDEFARLLLFTSLREGIQACWSEVYDIVNPFGDRRDSLYDSTWVFDLDRGVLSRNKRSGSSTVPLELACNRALSVDDFLPVTPFPAPTAPTASTFSSDFTVPCWNLDVGDLSREKSFVGRILQDFGHTWRHILRHSYNQETFLKLAIAAIRIAALDFTVAERTGWDRSPGGPYAFVCDLPEWQKPASKFVQAGGSWFVLVQDLNSGLEEIRRHFTLQTAKQPATLRRRTTYALLSLRQVAIVRLTGDGEMKGTQPAALFDGWNPPTSRAIELLLWMNRRPQWPTLLNSLPVELQDRILYFTSASTVGAAKLGCEIGLGSRCLWNDDGKSLQLEHIKRKRSKLNPVESQIRFGPWMSAVSYIPSKPQKVHPNLQKSPI</sequence>
<name>A0A0G4M3N3_VERLO</name>
<reference evidence="1 2" key="1">
    <citation type="submission" date="2015-05" db="EMBL/GenBank/DDBJ databases">
        <authorList>
            <person name="Wang D.B."/>
            <person name="Wang M."/>
        </authorList>
    </citation>
    <scope>NUCLEOTIDE SEQUENCE [LARGE SCALE GENOMIC DNA]</scope>
    <source>
        <strain evidence="1">VL1</strain>
    </source>
</reference>
<dbReference type="EMBL" id="CVQH01020896">
    <property type="protein sequence ID" value="CRK28886.1"/>
    <property type="molecule type" value="Genomic_DNA"/>
</dbReference>
<evidence type="ECO:0000313" key="2">
    <source>
        <dbReference type="Proteomes" id="UP000044602"/>
    </source>
</evidence>
<proteinExistence type="predicted"/>
<keyword evidence="2" id="KW-1185">Reference proteome</keyword>
<accession>A0A0G4M3N3</accession>
<evidence type="ECO:0000313" key="1">
    <source>
        <dbReference type="EMBL" id="CRK28886.1"/>
    </source>
</evidence>
<organism evidence="1 2">
    <name type="scientific">Verticillium longisporum</name>
    <name type="common">Verticillium dahliae var. longisporum</name>
    <dbReference type="NCBI Taxonomy" id="100787"/>
    <lineage>
        <taxon>Eukaryota</taxon>
        <taxon>Fungi</taxon>
        <taxon>Dikarya</taxon>
        <taxon>Ascomycota</taxon>
        <taxon>Pezizomycotina</taxon>
        <taxon>Sordariomycetes</taxon>
        <taxon>Hypocreomycetidae</taxon>
        <taxon>Glomerellales</taxon>
        <taxon>Plectosphaerellaceae</taxon>
        <taxon>Verticillium</taxon>
    </lineage>
</organism>
<gene>
    <name evidence="1" type="ORF">BN1708_015365</name>
</gene>
<protein>
    <submittedName>
        <fullName evidence="1">Uncharacterized protein</fullName>
    </submittedName>
</protein>